<sequence length="177" mass="18525">MPVDSTLPPGPAALSDTAAPQAPPPVPGLNTLAAAALGTRSALAEVLAYSHRFVTVYCRAALGASPSADLLAAEVCATLATGWPTAHTQRRDFLEFVHATASRAVALGRWESPHTYPLGPVTDMQREILLLRAIVGLSPMETAVALRIPVLTVHRETSGALAAAKRANRSHRGRVVA</sequence>
<dbReference type="AlphaFoldDB" id="A0A386ZJY2"/>
<dbReference type="Gene3D" id="1.20.140.160">
    <property type="match status" value="1"/>
</dbReference>
<feature type="region of interest" description="Disordered" evidence="1">
    <location>
        <begin position="1"/>
        <end position="26"/>
    </location>
</feature>
<keyword evidence="3" id="KW-1185">Reference proteome</keyword>
<accession>A0A386ZJY2</accession>
<evidence type="ECO:0008006" key="4">
    <source>
        <dbReference type="Google" id="ProtNLM"/>
    </source>
</evidence>
<reference evidence="2 3" key="1">
    <citation type="submission" date="2018-09" db="EMBL/GenBank/DDBJ databases">
        <title>Nocardia yunnanensis sp. nov., an actinomycete isolated from a soil sample.</title>
        <authorList>
            <person name="Zhang J."/>
        </authorList>
    </citation>
    <scope>NUCLEOTIDE SEQUENCE [LARGE SCALE GENOMIC DNA]</scope>
    <source>
        <strain evidence="2 3">CFHS0054</strain>
    </source>
</reference>
<evidence type="ECO:0000313" key="2">
    <source>
        <dbReference type="EMBL" id="AYF77871.1"/>
    </source>
</evidence>
<dbReference type="RefSeq" id="WP_120742767.1">
    <property type="nucleotide sequence ID" value="NZ_CP032568.1"/>
</dbReference>
<name>A0A386ZJY2_9NOCA</name>
<dbReference type="Proteomes" id="UP000267164">
    <property type="component" value="Chromosome"/>
</dbReference>
<organism evidence="2 3">
    <name type="scientific">Nocardia yunnanensis</name>
    <dbReference type="NCBI Taxonomy" id="2382165"/>
    <lineage>
        <taxon>Bacteria</taxon>
        <taxon>Bacillati</taxon>
        <taxon>Actinomycetota</taxon>
        <taxon>Actinomycetes</taxon>
        <taxon>Mycobacteriales</taxon>
        <taxon>Nocardiaceae</taxon>
        <taxon>Nocardia</taxon>
    </lineage>
</organism>
<dbReference type="OrthoDB" id="4466914at2"/>
<evidence type="ECO:0000313" key="3">
    <source>
        <dbReference type="Proteomes" id="UP000267164"/>
    </source>
</evidence>
<evidence type="ECO:0000256" key="1">
    <source>
        <dbReference type="SAM" id="MobiDB-lite"/>
    </source>
</evidence>
<dbReference type="EMBL" id="CP032568">
    <property type="protein sequence ID" value="AYF77871.1"/>
    <property type="molecule type" value="Genomic_DNA"/>
</dbReference>
<proteinExistence type="predicted"/>
<gene>
    <name evidence="2" type="ORF">D7D52_33200</name>
</gene>
<protein>
    <recommendedName>
        <fullName evidence="4">RNA polymerase sigma factor 70 region 4 type 2 domain-containing protein</fullName>
    </recommendedName>
</protein>
<dbReference type="KEGG" id="nyu:D7D52_33200"/>